<comment type="caution">
    <text evidence="3">The sequence shown here is derived from an EMBL/GenBank/DDBJ whole genome shotgun (WGS) entry which is preliminary data.</text>
</comment>
<reference evidence="3 4" key="1">
    <citation type="submission" date="2024-03" db="EMBL/GenBank/DDBJ databases">
        <authorList>
            <person name="Jo J.-H."/>
        </authorList>
    </citation>
    <scope>NUCLEOTIDE SEQUENCE [LARGE SCALE GENOMIC DNA]</scope>
    <source>
        <strain evidence="3 4">AS3R-12</strain>
    </source>
</reference>
<evidence type="ECO:0000313" key="3">
    <source>
        <dbReference type="EMBL" id="MEJ6010476.1"/>
    </source>
</evidence>
<name>A0ABU8SAB5_9SPHN</name>
<proteinExistence type="predicted"/>
<accession>A0ABU8SAB5</accession>
<keyword evidence="4" id="KW-1185">Reference proteome</keyword>
<dbReference type="InterPro" id="IPR035421">
    <property type="entry name" value="Terminase_6C"/>
</dbReference>
<sequence length="472" mass="53307">MTDALDLQRIVDGLCRSDFRSFAIRAFPVIESRQLDQSAHIDIICRLLEKVYAGTVRRALVCIPPRYLKTYLISLAYTAWLLGKNPAARIICVSYGAQLTEKFSADTLRLMRSSWYRRIFPGTVLDPKKQTVTEIGTTAGGYRFATSIGATLTGRGADIIIIDDPLKANEAHSPTARQNCVDWFNSSIHTRFDNPKEGKIIAVAQRLHAEDLPGHLIEIGSWETLVLPAINPVQQNYDIVADGLKARFDAGRILQPSRHDEMDLALLKKEMGEHDFEAQFNQRPILPGGAIFKNSWINRDDKRPGPEKIEAIIQSWDTAYQGDETNSYTVCTTWAKCPDGYHLLDVWRDRPAFSDLLKQVYALKAKWNATIVIVEKAASGISLIEEINKDGLVLWLLYKGPAKGKVERAEQQSVKFEQGLVWLPREADWLPAYESELFQFPHSKFNDQVDSTVQLLSATDAHTFHHRLKMLA</sequence>
<dbReference type="Gene3D" id="3.30.420.240">
    <property type="match status" value="1"/>
</dbReference>
<dbReference type="Pfam" id="PF17289">
    <property type="entry name" value="Terminase_6C"/>
    <property type="match status" value="1"/>
</dbReference>
<organism evidence="3 4">
    <name type="scientific">Novosphingobium aquae</name>
    <dbReference type="NCBI Taxonomy" id="3133435"/>
    <lineage>
        <taxon>Bacteria</taxon>
        <taxon>Pseudomonadati</taxon>
        <taxon>Pseudomonadota</taxon>
        <taxon>Alphaproteobacteria</taxon>
        <taxon>Sphingomonadales</taxon>
        <taxon>Sphingomonadaceae</taxon>
        <taxon>Novosphingobium</taxon>
    </lineage>
</organism>
<feature type="domain" description="Terminase large subunit gp17-like C-terminal" evidence="2">
    <location>
        <begin position="315"/>
        <end position="457"/>
    </location>
</feature>
<evidence type="ECO:0000313" key="4">
    <source>
        <dbReference type="Proteomes" id="UP001379235"/>
    </source>
</evidence>
<keyword evidence="1" id="KW-1188">Viral release from host cell</keyword>
<evidence type="ECO:0000259" key="2">
    <source>
        <dbReference type="Pfam" id="PF17289"/>
    </source>
</evidence>
<dbReference type="RefSeq" id="WP_339967149.1">
    <property type="nucleotide sequence ID" value="NZ_JBBHJY010000005.1"/>
</dbReference>
<dbReference type="Proteomes" id="UP001379235">
    <property type="component" value="Unassembled WGS sequence"/>
</dbReference>
<gene>
    <name evidence="3" type="ORF">WG900_11160</name>
</gene>
<dbReference type="EMBL" id="JBBHJY010000005">
    <property type="protein sequence ID" value="MEJ6010476.1"/>
    <property type="molecule type" value="Genomic_DNA"/>
</dbReference>
<evidence type="ECO:0000256" key="1">
    <source>
        <dbReference type="ARBA" id="ARBA00022612"/>
    </source>
</evidence>
<protein>
    <recommendedName>
        <fullName evidence="2">Terminase large subunit gp17-like C-terminal domain-containing protein</fullName>
    </recommendedName>
</protein>